<evidence type="ECO:0000256" key="8">
    <source>
        <dbReference type="ARBA" id="ARBA00022837"/>
    </source>
</evidence>
<feature type="transmembrane region" description="Helical" evidence="14">
    <location>
        <begin position="451"/>
        <end position="474"/>
    </location>
</feature>
<dbReference type="PROSITE" id="PS00018">
    <property type="entry name" value="EF_HAND_1"/>
    <property type="match status" value="1"/>
</dbReference>
<organism evidence="17 18">
    <name type="scientific">Adiantum capillus-veneris</name>
    <name type="common">Maidenhair fern</name>
    <dbReference type="NCBI Taxonomy" id="13818"/>
    <lineage>
        <taxon>Eukaryota</taxon>
        <taxon>Viridiplantae</taxon>
        <taxon>Streptophyta</taxon>
        <taxon>Embryophyta</taxon>
        <taxon>Tracheophyta</taxon>
        <taxon>Polypodiopsida</taxon>
        <taxon>Polypodiidae</taxon>
        <taxon>Polypodiales</taxon>
        <taxon>Pteridineae</taxon>
        <taxon>Pteridaceae</taxon>
        <taxon>Vittarioideae</taxon>
        <taxon>Adiantum</taxon>
    </lineage>
</organism>
<evidence type="ECO:0000256" key="13">
    <source>
        <dbReference type="SAM" id="MobiDB-lite"/>
    </source>
</evidence>
<feature type="domain" description="EF-hand" evidence="15">
    <location>
        <begin position="191"/>
        <end position="226"/>
    </location>
</feature>
<feature type="transmembrane region" description="Helical" evidence="14">
    <location>
        <begin position="314"/>
        <end position="333"/>
    </location>
</feature>
<dbReference type="Proteomes" id="UP000886520">
    <property type="component" value="Chromosome 1"/>
</dbReference>
<comment type="similarity">
    <text evidence="2">Belongs to the RBOH (TC 5.B.1.3) family.</text>
</comment>
<evidence type="ECO:0000256" key="9">
    <source>
        <dbReference type="ARBA" id="ARBA00022857"/>
    </source>
</evidence>
<dbReference type="SUPFAM" id="SSF63380">
    <property type="entry name" value="Riboflavin synthase domain-like"/>
    <property type="match status" value="1"/>
</dbReference>
<evidence type="ECO:0000256" key="10">
    <source>
        <dbReference type="ARBA" id="ARBA00022989"/>
    </source>
</evidence>
<dbReference type="GO" id="GO:0005886">
    <property type="term" value="C:plasma membrane"/>
    <property type="evidence" value="ECO:0007669"/>
    <property type="project" value="TreeGrafter"/>
</dbReference>
<dbReference type="Pfam" id="PF08414">
    <property type="entry name" value="NADPH_Ox"/>
    <property type="match status" value="1"/>
</dbReference>
<feature type="domain" description="FAD-binding FR-type" evidence="16">
    <location>
        <begin position="548"/>
        <end position="668"/>
    </location>
</feature>
<accession>A0A9D4ZR66</accession>
<keyword evidence="18" id="KW-1185">Reference proteome</keyword>
<dbReference type="InterPro" id="IPR017938">
    <property type="entry name" value="Riboflavin_synthase-like_b-brl"/>
</dbReference>
<dbReference type="InterPro" id="IPR013112">
    <property type="entry name" value="FAD-bd_8"/>
</dbReference>
<keyword evidence="12 14" id="KW-0472">Membrane</keyword>
<feature type="transmembrane region" description="Helical" evidence="14">
    <location>
        <begin position="494"/>
        <end position="517"/>
    </location>
</feature>
<dbReference type="PRINTS" id="PR00466">
    <property type="entry name" value="GP91PHOX"/>
</dbReference>
<evidence type="ECO:0000256" key="12">
    <source>
        <dbReference type="ARBA" id="ARBA00023136"/>
    </source>
</evidence>
<dbReference type="CDD" id="cd06186">
    <property type="entry name" value="NOX_Duox_like_FAD_NADP"/>
    <property type="match status" value="1"/>
</dbReference>
<comment type="caution">
    <text evidence="17">The sequence shown here is derived from an EMBL/GenBank/DDBJ whole genome shotgun (WGS) entry which is preliminary data.</text>
</comment>
<dbReference type="Pfam" id="PF08022">
    <property type="entry name" value="FAD_binding_8"/>
    <property type="match status" value="1"/>
</dbReference>
<keyword evidence="3" id="KW-0575">Peroxidase</keyword>
<keyword evidence="6" id="KW-0479">Metal-binding</keyword>
<gene>
    <name evidence="17" type="ORF">GOP47_0000927</name>
</gene>
<sequence>MSSSISIQVEVDIPPLAFQAPPQFLDRKSSFSSLVKQVAHALTVHTSSFGRPTVPASVIDMTPSNIHHRCSAPSAATSTSSTSSKLSRTRSSATYALDGLRFISTANAANSDKACEIVAKRFDQLADAHGMLSRSNFAQCIGMKESKEFALELFDALCRRHDQSLQGNLNYDHGISKADFHDMWKRISNPNFDSRMRIFFDMCDKNGDGRISEDEVKEVIRLSAFSNKLSKLGDQADEYSAMIMEELDPDHLGYIELWQLETLFQGMVASYSKERHLSYSRTLSKTMVPRRWRSPLHRFWEQSKACLVDNRRHAWVLLLWSMAVLGLFTWKFLQYRQRSAFQVMGYCVCTAKGVAETLKLNMALILLPMCRNTITFLRSTFLGSIVPFDDHINFHKVIAGAIVVGVSIHSIVHLTCDFPRLVTSSNETFVRNLGSDFHFHKPSYKDMLESVVGVTGISMVLLMGFSFTLATHAFRRNVVKLPGPLKKMAGFNSFWYSHHLFVVVYALLIVHSFFLFLTHDWRAKTTWIYLSIPVVLYLSERIVRAFRSSRYCVNIIKAAVYPGDVLAIHMAKPPSFEYKSGMYLFVKCPDISPFEWHPFSITSSPGDDFLSIHIRTLGDWTNEMKKRFSKACQSAQQLPTADEVFNVDYLPRFPGLAIDGPYGAPAQNYKHYDILLLIGLGIGATPFISVLRDMLNSMKMEEPFSTSDISQEDQPSNVYSYQSSRDEKRQKHIGPKNAYFYWVTREQGSFEWFKGVMNEVYEYDTQSVIEMHNYLTSVYEEGDARSALITMVQALQNAKNGLDVVSGSRVRTHFARPNWRKVFSNISSRHKGCKIGVFYCGPALLAKELLGLVKEYNQRGSSKFHFHKENF</sequence>
<dbReference type="InterPro" id="IPR011992">
    <property type="entry name" value="EF-hand-dom_pair"/>
</dbReference>
<keyword evidence="10 14" id="KW-1133">Transmembrane helix</keyword>
<dbReference type="Gene3D" id="1.10.238.10">
    <property type="entry name" value="EF-hand"/>
    <property type="match status" value="1"/>
</dbReference>
<evidence type="ECO:0000256" key="11">
    <source>
        <dbReference type="ARBA" id="ARBA00023002"/>
    </source>
</evidence>
<proteinExistence type="inferred from homology"/>
<feature type="region of interest" description="Disordered" evidence="13">
    <location>
        <begin position="704"/>
        <end position="728"/>
    </location>
</feature>
<keyword evidence="11" id="KW-0560">Oxidoreductase</keyword>
<feature type="compositionally biased region" description="Polar residues" evidence="13">
    <location>
        <begin position="704"/>
        <end position="723"/>
    </location>
</feature>
<evidence type="ECO:0000256" key="6">
    <source>
        <dbReference type="ARBA" id="ARBA00022723"/>
    </source>
</evidence>
<keyword evidence="8" id="KW-0106">Calcium</keyword>
<dbReference type="InterPro" id="IPR013623">
    <property type="entry name" value="NADPH_Ox"/>
</dbReference>
<evidence type="ECO:0000259" key="16">
    <source>
        <dbReference type="PROSITE" id="PS51384"/>
    </source>
</evidence>
<dbReference type="FunFam" id="2.40.30.10:FF:000019">
    <property type="entry name" value="Respiratory burst oxidase homolog A"/>
    <property type="match status" value="1"/>
</dbReference>
<dbReference type="Gene3D" id="3.40.50.80">
    <property type="entry name" value="Nucleotide-binding domain of ferredoxin-NADP reductase (FNR) module"/>
    <property type="match status" value="1"/>
</dbReference>
<dbReference type="SUPFAM" id="SSF47473">
    <property type="entry name" value="EF-hand"/>
    <property type="match status" value="1"/>
</dbReference>
<dbReference type="GO" id="GO:0004601">
    <property type="term" value="F:peroxidase activity"/>
    <property type="evidence" value="ECO:0007669"/>
    <property type="project" value="UniProtKB-KW"/>
</dbReference>
<dbReference type="InterPro" id="IPR039261">
    <property type="entry name" value="FNR_nucleotide-bd"/>
</dbReference>
<evidence type="ECO:0000256" key="7">
    <source>
        <dbReference type="ARBA" id="ARBA00022827"/>
    </source>
</evidence>
<dbReference type="SUPFAM" id="SSF52343">
    <property type="entry name" value="Ferredoxin reductase-like, C-terminal NADP-linked domain"/>
    <property type="match status" value="1"/>
</dbReference>
<dbReference type="OrthoDB" id="167398at2759"/>
<dbReference type="PROSITE" id="PS50222">
    <property type="entry name" value="EF_HAND_2"/>
    <property type="match status" value="1"/>
</dbReference>
<feature type="transmembrane region" description="Helical" evidence="14">
    <location>
        <begin position="674"/>
        <end position="691"/>
    </location>
</feature>
<evidence type="ECO:0000256" key="3">
    <source>
        <dbReference type="ARBA" id="ARBA00022559"/>
    </source>
</evidence>
<dbReference type="InterPro" id="IPR000778">
    <property type="entry name" value="Cyt_b245_heavy_chain"/>
</dbReference>
<dbReference type="PANTHER" id="PTHR11972:SF54">
    <property type="entry name" value="RESPIRATORY BURST OXIDASE HOMOLOG PROTEIN J-RELATED"/>
    <property type="match status" value="1"/>
</dbReference>
<dbReference type="GO" id="GO:0016174">
    <property type="term" value="F:NAD(P)H oxidase H2O2-forming activity"/>
    <property type="evidence" value="ECO:0007669"/>
    <property type="project" value="TreeGrafter"/>
</dbReference>
<reference evidence="17" key="1">
    <citation type="submission" date="2021-01" db="EMBL/GenBank/DDBJ databases">
        <title>Adiantum capillus-veneris genome.</title>
        <authorList>
            <person name="Fang Y."/>
            <person name="Liao Q."/>
        </authorList>
    </citation>
    <scope>NUCLEOTIDE SEQUENCE</scope>
    <source>
        <strain evidence="17">H3</strain>
        <tissue evidence="17">Leaf</tissue>
    </source>
</reference>
<evidence type="ECO:0000256" key="14">
    <source>
        <dbReference type="SAM" id="Phobius"/>
    </source>
</evidence>
<dbReference type="Gene3D" id="2.40.30.10">
    <property type="entry name" value="Translation factors"/>
    <property type="match status" value="1"/>
</dbReference>
<dbReference type="EMBL" id="JABFUD020000001">
    <property type="protein sequence ID" value="KAI5084758.1"/>
    <property type="molecule type" value="Genomic_DNA"/>
</dbReference>
<keyword evidence="4" id="KW-0285">Flavoprotein</keyword>
<keyword evidence="9" id="KW-0521">NADP</keyword>
<dbReference type="InterPro" id="IPR013121">
    <property type="entry name" value="Fe_red_NAD-bd_6"/>
</dbReference>
<dbReference type="InterPro" id="IPR013130">
    <property type="entry name" value="Fe3_Rdtase_TM_dom"/>
</dbReference>
<dbReference type="Pfam" id="PF01794">
    <property type="entry name" value="Ferric_reduct"/>
    <property type="match status" value="1"/>
</dbReference>
<keyword evidence="7" id="KW-0274">FAD</keyword>
<evidence type="ECO:0000256" key="2">
    <source>
        <dbReference type="ARBA" id="ARBA00007975"/>
    </source>
</evidence>
<dbReference type="Pfam" id="PF08030">
    <property type="entry name" value="NAD_binding_6"/>
    <property type="match status" value="1"/>
</dbReference>
<dbReference type="InterPro" id="IPR018247">
    <property type="entry name" value="EF_Hand_1_Ca_BS"/>
</dbReference>
<dbReference type="SFLD" id="SFLDG01169">
    <property type="entry name" value="NADPH_oxidase_subgroup_(NOX)"/>
    <property type="match status" value="1"/>
</dbReference>
<evidence type="ECO:0000256" key="1">
    <source>
        <dbReference type="ARBA" id="ARBA00004141"/>
    </source>
</evidence>
<dbReference type="CDD" id="cd00051">
    <property type="entry name" value="EFh"/>
    <property type="match status" value="1"/>
</dbReference>
<dbReference type="AlphaFoldDB" id="A0A9D4ZR66"/>
<dbReference type="PANTHER" id="PTHR11972">
    <property type="entry name" value="NADPH OXIDASE"/>
    <property type="match status" value="1"/>
</dbReference>
<protein>
    <submittedName>
        <fullName evidence="17">Uncharacterized protein</fullName>
    </submittedName>
</protein>
<dbReference type="InterPro" id="IPR002048">
    <property type="entry name" value="EF_hand_dom"/>
</dbReference>
<comment type="subcellular location">
    <subcellularLocation>
        <location evidence="1">Membrane</location>
        <topology evidence="1">Multi-pass membrane protein</topology>
    </subcellularLocation>
</comment>
<dbReference type="GO" id="GO:0005509">
    <property type="term" value="F:calcium ion binding"/>
    <property type="evidence" value="ECO:0007669"/>
    <property type="project" value="InterPro"/>
</dbReference>
<keyword evidence="5 14" id="KW-0812">Transmembrane</keyword>
<dbReference type="InterPro" id="IPR017927">
    <property type="entry name" value="FAD-bd_FR_type"/>
</dbReference>
<name>A0A9D4ZR66_ADICA</name>
<evidence type="ECO:0000313" key="18">
    <source>
        <dbReference type="Proteomes" id="UP000886520"/>
    </source>
</evidence>
<dbReference type="InterPro" id="IPR050369">
    <property type="entry name" value="RBOH/FRE"/>
</dbReference>
<evidence type="ECO:0000313" key="17">
    <source>
        <dbReference type="EMBL" id="KAI5084758.1"/>
    </source>
</evidence>
<evidence type="ECO:0000256" key="4">
    <source>
        <dbReference type="ARBA" id="ARBA00022630"/>
    </source>
</evidence>
<dbReference type="PROSITE" id="PS51384">
    <property type="entry name" value="FAD_FR"/>
    <property type="match status" value="1"/>
</dbReference>
<evidence type="ECO:0000256" key="5">
    <source>
        <dbReference type="ARBA" id="ARBA00022692"/>
    </source>
</evidence>
<evidence type="ECO:0000259" key="15">
    <source>
        <dbReference type="PROSITE" id="PS50222"/>
    </source>
</evidence>